<gene>
    <name evidence="1" type="ORF">P409_22785</name>
</gene>
<sequence length="60" mass="6071">MVIRARRRPARWLVLAAAVTLAGCGVVAAPFRVTGAVVKAVPVVGHPVAAPLDATGDAID</sequence>
<comment type="caution">
    <text evidence="1">The sequence shown here is derived from an EMBL/GenBank/DDBJ whole genome shotgun (WGS) entry which is preliminary data.</text>
</comment>
<evidence type="ECO:0000313" key="1">
    <source>
        <dbReference type="EMBL" id="KGM32204.1"/>
    </source>
</evidence>
<dbReference type="PROSITE" id="PS51257">
    <property type="entry name" value="PROKAR_LIPOPROTEIN"/>
    <property type="match status" value="1"/>
</dbReference>
<dbReference type="InterPro" id="IPR046613">
    <property type="entry name" value="DUF6726"/>
</dbReference>
<dbReference type="RefSeq" id="WP_034844099.1">
    <property type="nucleotide sequence ID" value="NZ_JANX01000358.1"/>
</dbReference>
<organism evidence="1 2">
    <name type="scientific">Inquilinus limosus MP06</name>
    <dbReference type="NCBI Taxonomy" id="1398085"/>
    <lineage>
        <taxon>Bacteria</taxon>
        <taxon>Pseudomonadati</taxon>
        <taxon>Pseudomonadota</taxon>
        <taxon>Alphaproteobacteria</taxon>
        <taxon>Rhodospirillales</taxon>
        <taxon>Rhodospirillaceae</taxon>
        <taxon>Inquilinus</taxon>
    </lineage>
</organism>
<accession>A0A0A0D2B8</accession>
<name>A0A0A0D2B8_9PROT</name>
<evidence type="ECO:0000313" key="2">
    <source>
        <dbReference type="Proteomes" id="UP000029995"/>
    </source>
</evidence>
<dbReference type="AlphaFoldDB" id="A0A0A0D2B8"/>
<dbReference type="Proteomes" id="UP000029995">
    <property type="component" value="Unassembled WGS sequence"/>
</dbReference>
<proteinExistence type="predicted"/>
<dbReference type="EMBL" id="JANX01000358">
    <property type="protein sequence ID" value="KGM32204.1"/>
    <property type="molecule type" value="Genomic_DNA"/>
</dbReference>
<dbReference type="Pfam" id="PF20487">
    <property type="entry name" value="DUF6726"/>
    <property type="match status" value="1"/>
</dbReference>
<protein>
    <recommendedName>
        <fullName evidence="3">Lipoprotein</fullName>
    </recommendedName>
</protein>
<reference evidence="1 2" key="1">
    <citation type="submission" date="2014-01" db="EMBL/GenBank/DDBJ databases">
        <title>Genome sequence determination for a cystic fibrosis isolate, Inquilinus limosus.</title>
        <authorList>
            <person name="Pino M."/>
            <person name="Di Conza J."/>
            <person name="Gutkind G."/>
        </authorList>
    </citation>
    <scope>NUCLEOTIDE SEQUENCE [LARGE SCALE GENOMIC DNA]</scope>
    <source>
        <strain evidence="1 2">MP06</strain>
    </source>
</reference>
<evidence type="ECO:0008006" key="3">
    <source>
        <dbReference type="Google" id="ProtNLM"/>
    </source>
</evidence>
<dbReference type="OrthoDB" id="9907489at2"/>